<dbReference type="EMBL" id="CCKQ01017355">
    <property type="protein sequence ID" value="CDW89233.1"/>
    <property type="molecule type" value="Genomic_DNA"/>
</dbReference>
<evidence type="ECO:0000256" key="2">
    <source>
        <dbReference type="SAM" id="MobiDB-lite"/>
    </source>
</evidence>
<feature type="coiled-coil region" evidence="1">
    <location>
        <begin position="854"/>
        <end position="881"/>
    </location>
</feature>
<feature type="coiled-coil region" evidence="1">
    <location>
        <begin position="199"/>
        <end position="374"/>
    </location>
</feature>
<dbReference type="InParanoid" id="A0A078B6P2"/>
<protein>
    <submittedName>
        <fullName evidence="3">Uncharacterized protein</fullName>
    </submittedName>
</protein>
<accession>A0A078B6P2</accession>
<feature type="coiled-coil region" evidence="1">
    <location>
        <begin position="124"/>
        <end position="151"/>
    </location>
</feature>
<dbReference type="Proteomes" id="UP000039865">
    <property type="component" value="Unassembled WGS sequence"/>
</dbReference>
<sequence>MEEPRTENNEQSDRLQAVDNLQLNDLKQQLLVMQDQKNELDKQLSLQDQEYQKIVQDMKFKLKDYKLQVQEFQIKIKHVENRLSQKDEYIKRLIEDNNSKNDLELETIKRMNNLEMERLCEKNEANLQQIKEIHEIEARQLNQKITEMKSQVRMQEFKITELQSDAKDSVHSSVEMLENIHLRYLDEIRSLNGNLSSFRVEKENEIKNLMSKLRLAEDKLQKVTIENDLAQKKLVTQKNQYESKILGNRKRIDEMYRQITEHEKYELSLHASKQKINELKAKIQQLEYKDKWNWKSLVKKRSEIENEKVELKRKINSQYKQNQEKLTTQRSMNEDLEKKLNVMQVELQSARFQKQILKEKCTELAQEVSCLRKDNSVSLYSSRGALSSQRLFLTRSVSPGTAADAQNMLRGGANCRSRQNINQSQQNGKFLSKQLASARYNNQDTPLEQCTDTSKYISPRDYPVPKSNIAQKVKPIFKKNSMQEHLDHQLARKNLRSKERIFNNEMTSMPSPIGTSQKHNYLKDSTQELPPPMKLATQQNKKVSLKLNPNDFNEDDANSFLASPKQDIISFFNGSTQIHDSKVGNICDSSIITKGARPKAMSQYDVRCRVCSYVFESLDSFLRHQTRCKGLLDMNYDDGDITNLSDKDLITGCNNVIDSLAGSPDMRKPSLNNPPNKMLEFRESDINSQQIQLNYSALQALTKNASMNNLNTPQRSRISSNTIPLNQITQSSMQSNNFNNLILGESDLQQAITGNFPNQSSRLQADNQLHLNIKDINEAQIAINNTRISADQCNLASIRITHEEEQSDIPLTVKHIRENGENQNFLMNDITQQTFVINPNITQTFNRTLSTRTQVDLETENDRLVNDLKNAKMELALVQEKQESNELMLKKEIINLQLRLSQFSQAEKSGSPTPNCKYGQYEQIIHNNFSSTASLNHMQSNQSFTQNSQPTMAQSNANYQQTTNGTCYTIGCNSAPGKNEFGFNRARMQQLQQNNQMTQSLTLKNNMNTSQFLQPKSMLIKDGDYSSPQKYTNDDPFSDGMNSELKVVVMNSPSENIESPEPNSLRLQKPFQIQAFEEESNQDRSSQSSNNIRINRSPNLLLRKLN</sequence>
<feature type="region of interest" description="Disordered" evidence="2">
    <location>
        <begin position="1020"/>
        <end position="1039"/>
    </location>
</feature>
<proteinExistence type="predicted"/>
<dbReference type="AlphaFoldDB" id="A0A078B6P2"/>
<feature type="compositionally biased region" description="Low complexity" evidence="2">
    <location>
        <begin position="1083"/>
        <end position="1097"/>
    </location>
</feature>
<keyword evidence="4" id="KW-1185">Reference proteome</keyword>
<gene>
    <name evidence="3" type="primary">Contig8442.g9001</name>
    <name evidence="3" type="ORF">STYLEM_18364</name>
</gene>
<evidence type="ECO:0000313" key="3">
    <source>
        <dbReference type="EMBL" id="CDW89233.1"/>
    </source>
</evidence>
<evidence type="ECO:0000313" key="4">
    <source>
        <dbReference type="Proteomes" id="UP000039865"/>
    </source>
</evidence>
<feature type="coiled-coil region" evidence="1">
    <location>
        <begin position="23"/>
        <end position="82"/>
    </location>
</feature>
<organism evidence="3 4">
    <name type="scientific">Stylonychia lemnae</name>
    <name type="common">Ciliate</name>
    <dbReference type="NCBI Taxonomy" id="5949"/>
    <lineage>
        <taxon>Eukaryota</taxon>
        <taxon>Sar</taxon>
        <taxon>Alveolata</taxon>
        <taxon>Ciliophora</taxon>
        <taxon>Intramacronucleata</taxon>
        <taxon>Spirotrichea</taxon>
        <taxon>Stichotrichia</taxon>
        <taxon>Sporadotrichida</taxon>
        <taxon>Oxytrichidae</taxon>
        <taxon>Stylonychinae</taxon>
        <taxon>Stylonychia</taxon>
    </lineage>
</organism>
<name>A0A078B6P2_STYLE</name>
<feature type="region of interest" description="Disordered" evidence="2">
    <location>
        <begin position="1077"/>
        <end position="1106"/>
    </location>
</feature>
<reference evidence="3 4" key="1">
    <citation type="submission" date="2014-06" db="EMBL/GenBank/DDBJ databases">
        <authorList>
            <person name="Swart Estienne"/>
        </authorList>
    </citation>
    <scope>NUCLEOTIDE SEQUENCE [LARGE SCALE GENOMIC DNA]</scope>
    <source>
        <strain evidence="3 4">130c</strain>
    </source>
</reference>
<keyword evidence="1" id="KW-0175">Coiled coil</keyword>
<evidence type="ECO:0000256" key="1">
    <source>
        <dbReference type="SAM" id="Coils"/>
    </source>
</evidence>